<accession>A0AAJ0GN66</accession>
<evidence type="ECO:0000256" key="1">
    <source>
        <dbReference type="SAM" id="SignalP"/>
    </source>
</evidence>
<organism evidence="2 3">
    <name type="scientific">Chaetomium strumarium</name>
    <dbReference type="NCBI Taxonomy" id="1170767"/>
    <lineage>
        <taxon>Eukaryota</taxon>
        <taxon>Fungi</taxon>
        <taxon>Dikarya</taxon>
        <taxon>Ascomycota</taxon>
        <taxon>Pezizomycotina</taxon>
        <taxon>Sordariomycetes</taxon>
        <taxon>Sordariomycetidae</taxon>
        <taxon>Sordariales</taxon>
        <taxon>Chaetomiaceae</taxon>
        <taxon>Chaetomium</taxon>
    </lineage>
</organism>
<dbReference type="AlphaFoldDB" id="A0AAJ0GN66"/>
<reference evidence="2" key="2">
    <citation type="submission" date="2023-06" db="EMBL/GenBank/DDBJ databases">
        <authorList>
            <consortium name="Lawrence Berkeley National Laboratory"/>
            <person name="Mondo S.J."/>
            <person name="Hensen N."/>
            <person name="Bonometti L."/>
            <person name="Westerberg I."/>
            <person name="Brannstrom I.O."/>
            <person name="Guillou S."/>
            <person name="Cros-Aarteil S."/>
            <person name="Calhoun S."/>
            <person name="Haridas S."/>
            <person name="Kuo A."/>
            <person name="Pangilinan J."/>
            <person name="Riley R."/>
            <person name="Labutti K."/>
            <person name="Andreopoulos B."/>
            <person name="Lipzen A."/>
            <person name="Chen C."/>
            <person name="Yanf M."/>
            <person name="Daum C."/>
            <person name="Ng V."/>
            <person name="Clum A."/>
            <person name="Steindorff A."/>
            <person name="Ohm R."/>
            <person name="Martin F."/>
            <person name="Silar P."/>
            <person name="Natvig D."/>
            <person name="Lalanne C."/>
            <person name="Gautier V."/>
            <person name="Ament-Velasquez S.L."/>
            <person name="Kruys A."/>
            <person name="Hutchinson M.I."/>
            <person name="Powell A.J."/>
            <person name="Barry K."/>
            <person name="Miller A.N."/>
            <person name="Grigoriev I.V."/>
            <person name="Debuchy R."/>
            <person name="Gladieux P."/>
            <person name="Thoren M.H."/>
            <person name="Johannesson H."/>
        </authorList>
    </citation>
    <scope>NUCLEOTIDE SEQUENCE</scope>
    <source>
        <strain evidence="2">CBS 333.67</strain>
    </source>
</reference>
<dbReference type="GeneID" id="87882166"/>
<sequence>MHRPRILNGLLNLAFLALAFPTLVHGTKTRQDMCGLSMHARDFPDRGSFSAVEATFTVPQVAYDPAYDPAVTGRQQDNASYYPYVNSCVALCCGDDCSTRLSAGVQAFSTLPGVNEGGKLVFQISPVFAPETLPETKGDERFVFNSSDTVRVRLEILEPHLAHITFTKYQPSDNTNHTVSIEISIFQSPAGDPMAGISTDGLGDKDLNWSSHGEEGAPTPTLCGDSAWWYVSDKFDPGEKAARPERLPRFSPVLIANHGLEATSEHGTTVHWPANLMWSNGARFWNMVRDEGGKTEEMCRVRGFIDSGMAMVQSSNPWMV</sequence>
<dbReference type="InterPro" id="IPR038656">
    <property type="entry name" value="Peptidase_G1_sf"/>
</dbReference>
<evidence type="ECO:0000313" key="2">
    <source>
        <dbReference type="EMBL" id="KAK3303021.1"/>
    </source>
</evidence>
<protein>
    <submittedName>
        <fullName evidence="2">Uncharacterized protein</fullName>
    </submittedName>
</protein>
<keyword evidence="3" id="KW-1185">Reference proteome</keyword>
<dbReference type="Proteomes" id="UP001273166">
    <property type="component" value="Unassembled WGS sequence"/>
</dbReference>
<dbReference type="RefSeq" id="XP_062718801.1">
    <property type="nucleotide sequence ID" value="XM_062863337.1"/>
</dbReference>
<dbReference type="EMBL" id="JAUDZG010000006">
    <property type="protein sequence ID" value="KAK3303021.1"/>
    <property type="molecule type" value="Genomic_DNA"/>
</dbReference>
<feature type="signal peptide" evidence="1">
    <location>
        <begin position="1"/>
        <end position="26"/>
    </location>
</feature>
<proteinExistence type="predicted"/>
<dbReference type="Gene3D" id="2.60.120.700">
    <property type="entry name" value="Peptidase G1"/>
    <property type="match status" value="1"/>
</dbReference>
<name>A0AAJ0GN66_9PEZI</name>
<gene>
    <name evidence="2" type="ORF">B0T15DRAFT_261429</name>
</gene>
<feature type="chain" id="PRO_5042582700" evidence="1">
    <location>
        <begin position="27"/>
        <end position="320"/>
    </location>
</feature>
<comment type="caution">
    <text evidence="2">The sequence shown here is derived from an EMBL/GenBank/DDBJ whole genome shotgun (WGS) entry which is preliminary data.</text>
</comment>
<evidence type="ECO:0000313" key="3">
    <source>
        <dbReference type="Proteomes" id="UP001273166"/>
    </source>
</evidence>
<reference evidence="2" key="1">
    <citation type="journal article" date="2023" name="Mol. Phylogenet. Evol.">
        <title>Genome-scale phylogeny and comparative genomics of the fungal order Sordariales.</title>
        <authorList>
            <person name="Hensen N."/>
            <person name="Bonometti L."/>
            <person name="Westerberg I."/>
            <person name="Brannstrom I.O."/>
            <person name="Guillou S."/>
            <person name="Cros-Aarteil S."/>
            <person name="Calhoun S."/>
            <person name="Haridas S."/>
            <person name="Kuo A."/>
            <person name="Mondo S."/>
            <person name="Pangilinan J."/>
            <person name="Riley R."/>
            <person name="LaButti K."/>
            <person name="Andreopoulos B."/>
            <person name="Lipzen A."/>
            <person name="Chen C."/>
            <person name="Yan M."/>
            <person name="Daum C."/>
            <person name="Ng V."/>
            <person name="Clum A."/>
            <person name="Steindorff A."/>
            <person name="Ohm R.A."/>
            <person name="Martin F."/>
            <person name="Silar P."/>
            <person name="Natvig D.O."/>
            <person name="Lalanne C."/>
            <person name="Gautier V."/>
            <person name="Ament-Velasquez S.L."/>
            <person name="Kruys A."/>
            <person name="Hutchinson M.I."/>
            <person name="Powell A.J."/>
            <person name="Barry K."/>
            <person name="Miller A.N."/>
            <person name="Grigoriev I.V."/>
            <person name="Debuchy R."/>
            <person name="Gladieux P."/>
            <person name="Hiltunen Thoren M."/>
            <person name="Johannesson H."/>
        </authorList>
    </citation>
    <scope>NUCLEOTIDE SEQUENCE</scope>
    <source>
        <strain evidence="2">CBS 333.67</strain>
    </source>
</reference>
<keyword evidence="1" id="KW-0732">Signal</keyword>